<comment type="caution">
    <text evidence="2">The sequence shown here is derived from an EMBL/GenBank/DDBJ whole genome shotgun (WGS) entry which is preliminary data.</text>
</comment>
<reference evidence="2 3" key="1">
    <citation type="submission" date="2017-11" db="EMBL/GenBank/DDBJ databases">
        <title>The genome of Rhizophagus clarus HR1 reveals common genetic basis of auxotrophy among arbuscular mycorrhizal fungi.</title>
        <authorList>
            <person name="Kobayashi Y."/>
        </authorList>
    </citation>
    <scope>NUCLEOTIDE SEQUENCE [LARGE SCALE GENOMIC DNA]</scope>
    <source>
        <strain evidence="2 3">HR1</strain>
    </source>
</reference>
<accession>A0A2Z6RTW7</accession>
<dbReference type="Proteomes" id="UP000247702">
    <property type="component" value="Unassembled WGS sequence"/>
</dbReference>
<keyword evidence="1" id="KW-0812">Transmembrane</keyword>
<dbReference type="EMBL" id="BEXD01001724">
    <property type="protein sequence ID" value="GBB95506.1"/>
    <property type="molecule type" value="Genomic_DNA"/>
</dbReference>
<dbReference type="AlphaFoldDB" id="A0A2Z6RTW7"/>
<sequence>MCNVLKFKRFMVKTQDASEDNIFRCVLEVFKNIAFYIWVRDILRQLNKKYYTFIITVNLFAIKLYQSWLILFIFKVQNILLFKLNE</sequence>
<organism evidence="2 3">
    <name type="scientific">Rhizophagus clarus</name>
    <dbReference type="NCBI Taxonomy" id="94130"/>
    <lineage>
        <taxon>Eukaryota</taxon>
        <taxon>Fungi</taxon>
        <taxon>Fungi incertae sedis</taxon>
        <taxon>Mucoromycota</taxon>
        <taxon>Glomeromycotina</taxon>
        <taxon>Glomeromycetes</taxon>
        <taxon>Glomerales</taxon>
        <taxon>Glomeraceae</taxon>
        <taxon>Rhizophagus</taxon>
    </lineage>
</organism>
<evidence type="ECO:0000313" key="3">
    <source>
        <dbReference type="Proteomes" id="UP000247702"/>
    </source>
</evidence>
<evidence type="ECO:0000313" key="2">
    <source>
        <dbReference type="EMBL" id="GBB95506.1"/>
    </source>
</evidence>
<gene>
    <name evidence="2" type="ORF">RclHR1_02550018</name>
</gene>
<feature type="transmembrane region" description="Helical" evidence="1">
    <location>
        <begin position="51"/>
        <end position="74"/>
    </location>
</feature>
<protein>
    <submittedName>
        <fullName evidence="2">Uncharacterized protein</fullName>
    </submittedName>
</protein>
<keyword evidence="3" id="KW-1185">Reference proteome</keyword>
<proteinExistence type="predicted"/>
<keyword evidence="1" id="KW-0472">Membrane</keyword>
<name>A0A2Z6RTW7_9GLOM</name>
<evidence type="ECO:0000256" key="1">
    <source>
        <dbReference type="SAM" id="Phobius"/>
    </source>
</evidence>
<keyword evidence="1" id="KW-1133">Transmembrane helix</keyword>